<feature type="signal peptide" evidence="8">
    <location>
        <begin position="1"/>
        <end position="23"/>
    </location>
</feature>
<dbReference type="InterPro" id="IPR013783">
    <property type="entry name" value="Ig-like_fold"/>
</dbReference>
<evidence type="ECO:0000256" key="8">
    <source>
        <dbReference type="SAM" id="SignalP"/>
    </source>
</evidence>
<feature type="modified residue" description="4-aspartylphosphate" evidence="6">
    <location>
        <position position="1153"/>
    </location>
</feature>
<dbReference type="EC" id="2.7.13.3" evidence="2"/>
<evidence type="ECO:0000256" key="7">
    <source>
        <dbReference type="SAM" id="Phobius"/>
    </source>
</evidence>
<dbReference type="Proteomes" id="UP000659124">
    <property type="component" value="Unassembled WGS sequence"/>
</dbReference>
<dbReference type="SMART" id="SM00388">
    <property type="entry name" value="HisKA"/>
    <property type="match status" value="1"/>
</dbReference>
<dbReference type="Pfam" id="PF00512">
    <property type="entry name" value="HisKA"/>
    <property type="match status" value="1"/>
</dbReference>
<dbReference type="Gene3D" id="3.40.50.2300">
    <property type="match status" value="1"/>
</dbReference>
<dbReference type="PROSITE" id="PS01124">
    <property type="entry name" value="HTH_ARAC_FAMILY_2"/>
    <property type="match status" value="1"/>
</dbReference>
<protein>
    <recommendedName>
        <fullName evidence="2">histidine kinase</fullName>
        <ecNumber evidence="2">2.7.13.3</ecNumber>
    </recommendedName>
</protein>
<evidence type="ECO:0000259" key="9">
    <source>
        <dbReference type="PROSITE" id="PS01124"/>
    </source>
</evidence>
<keyword evidence="4" id="KW-0805">Transcription regulation</keyword>
<reference evidence="12 13" key="1">
    <citation type="submission" date="2020-09" db="EMBL/GenBank/DDBJ databases">
        <title>Genome sequences of type strains of Chitinophaga qingshengii and Chitinophaga varians.</title>
        <authorList>
            <person name="Kittiwongwattana C."/>
        </authorList>
    </citation>
    <scope>NUCLEOTIDE SEQUENCE [LARGE SCALE GENOMIC DNA]</scope>
    <source>
        <strain evidence="12 13">JCM 30026</strain>
    </source>
</reference>
<name>A0ABR7TF81_9BACT</name>
<keyword evidence="7" id="KW-0472">Membrane</keyword>
<gene>
    <name evidence="12" type="ORF">ICL07_01265</name>
</gene>
<dbReference type="PROSITE" id="PS50110">
    <property type="entry name" value="RESPONSE_REGULATORY"/>
    <property type="match status" value="1"/>
</dbReference>
<feature type="domain" description="Histidine kinase" evidence="10">
    <location>
        <begin position="841"/>
        <end position="1051"/>
    </location>
</feature>
<dbReference type="CDD" id="cd00082">
    <property type="entry name" value="HisKA"/>
    <property type="match status" value="1"/>
</dbReference>
<dbReference type="InterPro" id="IPR011006">
    <property type="entry name" value="CheY-like_superfamily"/>
</dbReference>
<proteinExistence type="predicted"/>
<feature type="chain" id="PRO_5047013054" description="histidine kinase" evidence="8">
    <location>
        <begin position="24"/>
        <end position="1356"/>
    </location>
</feature>
<keyword evidence="7" id="KW-0812">Transmembrane</keyword>
<keyword evidence="13" id="KW-1185">Reference proteome</keyword>
<dbReference type="SUPFAM" id="SSF50998">
    <property type="entry name" value="Quinoprotein alcohol dehydrogenase-like"/>
    <property type="match status" value="1"/>
</dbReference>
<dbReference type="SUPFAM" id="SSF52172">
    <property type="entry name" value="CheY-like"/>
    <property type="match status" value="1"/>
</dbReference>
<dbReference type="Pfam" id="PF00072">
    <property type="entry name" value="Response_reg"/>
    <property type="match status" value="1"/>
</dbReference>
<dbReference type="Gene3D" id="2.130.10.10">
    <property type="entry name" value="YVTN repeat-like/Quinoprotein amine dehydrogenase"/>
    <property type="match status" value="2"/>
</dbReference>
<dbReference type="InterPro" id="IPR005467">
    <property type="entry name" value="His_kinase_dom"/>
</dbReference>
<comment type="caution">
    <text evidence="12">The sequence shown here is derived from an EMBL/GenBank/DDBJ whole genome shotgun (WGS) entry which is preliminary data.</text>
</comment>
<dbReference type="PROSITE" id="PS50109">
    <property type="entry name" value="HIS_KIN"/>
    <property type="match status" value="1"/>
</dbReference>
<dbReference type="SUPFAM" id="SSF46689">
    <property type="entry name" value="Homeodomain-like"/>
    <property type="match status" value="1"/>
</dbReference>
<dbReference type="Pfam" id="PF02518">
    <property type="entry name" value="HATPase_c"/>
    <property type="match status" value="1"/>
</dbReference>
<evidence type="ECO:0000256" key="5">
    <source>
        <dbReference type="ARBA" id="ARBA00023163"/>
    </source>
</evidence>
<dbReference type="SMART" id="SM00342">
    <property type="entry name" value="HTH_ARAC"/>
    <property type="match status" value="1"/>
</dbReference>
<dbReference type="InterPro" id="IPR001789">
    <property type="entry name" value="Sig_transdc_resp-reg_receiver"/>
</dbReference>
<dbReference type="InterPro" id="IPR003661">
    <property type="entry name" value="HisK_dim/P_dom"/>
</dbReference>
<dbReference type="Gene3D" id="1.10.287.130">
    <property type="match status" value="1"/>
</dbReference>
<feature type="transmembrane region" description="Helical" evidence="7">
    <location>
        <begin position="782"/>
        <end position="807"/>
    </location>
</feature>
<dbReference type="SMART" id="SM00448">
    <property type="entry name" value="REC"/>
    <property type="match status" value="1"/>
</dbReference>
<dbReference type="RefSeq" id="WP_188086136.1">
    <property type="nucleotide sequence ID" value="NZ_JACVFC010000001.1"/>
</dbReference>
<sequence length="1356" mass="152817">MKRLSLICSLLIGMFTCAPVVFAGDTASYYIQQLDNRNGLSNSAVNALLLDSDKLLWAATWDGLNMYDGSSFHVFNYSKDNPQHSIGNNVVLQATEDGQRRIWMSTIEGVSRYDKQSGKFYNYFYSRQQRSRISEQEYRLLTDTTGQLYCLSRQEGLARYNAAADSFVACPLPGGNNRISKAVFDGANHLWVLRGDGTLEIYADWQAQWPLLQRYRDVQALFAVNGRIFFTTTARELMAVSPGTHQAQLQVILPHPVNAMTVYHQHYLLAWTTQGFGEYDAQFRPAHLFSEAARELQDMKIISWATGNEEVLWCGTDGNGIIKIYPQIKYFGTVNRNSGAAFNKPIRAFCANGDDLWVGTKGNGIICLPNFSRQAVGTHQRLFSAELDNNSVFALCQGMDSMIFIGTDGKGLAIYDQLHKRFIHWQEVNGSGKWPVFGSVYAILPDADSSLWLGTSGYGLIQLRIRREGTAVAVTAFRQYTFNGSDSGPANDIIYSLAPGPQHSLWVGCRYGGLNLFDKRRQTFQVFKAFSYDGGLSHNDVLALYRDTQQRLWIGTSYGLNCIAEADVSQARPAFVRYNTGNGLPNNTIHAITQDNNGMIWVSTNKGLARINPATAGISHFQEADGLQSNEFSDGAVWKDPGGRLYFGGIYGFNYFTPRITQERRVYPNLLVSGLQLAGKASGNGLQVLQPAQSNTAAYTLNRRDNFFELQGKVVSFLHAEKCEYAWLLEGYDKSWQYTGGNGRVAYSNVPPGTYVLKVKWSNGEGGWTPPGVLLTLTVQQYFWLTWPAFLLYLLVLGGAGTAFWLYRKNKLQMKHQLEMEHLLRKKEEEVHEEQLRFFTNIAHELQTPLTLIVGAAERSREQPGNTYHQALVHQHASRLTYLVQQLLEFRRAEAGFLKNSYSPLNISALLENIAALFKPMCQQKALRFETHIAPDMIAPMDKDKLEKILFNLLSNACKYTSRDETILLRAEETIHGLDIYIYNSGSHIPAEQLDNLFTRFFSTATATHGAFGTGIGLAFTQQLVQLLDGSIRAVNENNGVAFYVRLPLSVTDTTSPQQQEAPADPVPSGLMQSMTADLSLQAAPLIDPNKLSRIQEVQETGKKSVLLVEDEYAIRQLLKDLLAGQYIIYEAGNGHEALELMRQTLPDLIISDIMMPDMNGLELCNKVKNAASTCHIPFIILSARGTIDQQTEGYEAGADAYLPKPFHATHLQVRVRKLLEYRQRLHDIFKRDQPLGQLEEAGMPDTDKQFLQELVRVIEERIDEEGLNAEALEKHLLLSKMQLYRKLKTLTNMTPAEFIRYIRLKQAAQLLIKTQLTVSEIFYKTGFNNQSYFFREFKKMYHCSPNEYREQQTAV</sequence>
<dbReference type="InterPro" id="IPR015943">
    <property type="entry name" value="WD40/YVTN_repeat-like_dom_sf"/>
</dbReference>
<evidence type="ECO:0000313" key="12">
    <source>
        <dbReference type="EMBL" id="MBC9928982.1"/>
    </source>
</evidence>
<dbReference type="Gene3D" id="2.60.40.10">
    <property type="entry name" value="Immunoglobulins"/>
    <property type="match status" value="1"/>
</dbReference>
<evidence type="ECO:0000313" key="13">
    <source>
        <dbReference type="Proteomes" id="UP000659124"/>
    </source>
</evidence>
<feature type="domain" description="HTH araC/xylS-type" evidence="9">
    <location>
        <begin position="1253"/>
        <end position="1352"/>
    </location>
</feature>
<dbReference type="PANTHER" id="PTHR43547:SF2">
    <property type="entry name" value="HYBRID SIGNAL TRANSDUCTION HISTIDINE KINASE C"/>
    <property type="match status" value="1"/>
</dbReference>
<dbReference type="SMART" id="SM00387">
    <property type="entry name" value="HATPase_c"/>
    <property type="match status" value="1"/>
</dbReference>
<dbReference type="InterPro" id="IPR036097">
    <property type="entry name" value="HisK_dim/P_sf"/>
</dbReference>
<dbReference type="PRINTS" id="PR00344">
    <property type="entry name" value="BCTRLSENSOR"/>
</dbReference>
<dbReference type="SUPFAM" id="SSF63829">
    <property type="entry name" value="Calcium-dependent phosphotriesterase"/>
    <property type="match status" value="1"/>
</dbReference>
<organism evidence="12 13">
    <name type="scientific">Chitinophaga qingshengii</name>
    <dbReference type="NCBI Taxonomy" id="1569794"/>
    <lineage>
        <taxon>Bacteria</taxon>
        <taxon>Pseudomonadati</taxon>
        <taxon>Bacteroidota</taxon>
        <taxon>Chitinophagia</taxon>
        <taxon>Chitinophagales</taxon>
        <taxon>Chitinophagaceae</taxon>
        <taxon>Chitinophaga</taxon>
    </lineage>
</organism>
<comment type="catalytic activity">
    <reaction evidence="1">
        <text>ATP + protein L-histidine = ADP + protein N-phospho-L-histidine.</text>
        <dbReference type="EC" id="2.7.13.3"/>
    </reaction>
</comment>
<evidence type="ECO:0000256" key="1">
    <source>
        <dbReference type="ARBA" id="ARBA00000085"/>
    </source>
</evidence>
<dbReference type="InterPro" id="IPR003594">
    <property type="entry name" value="HATPase_dom"/>
</dbReference>
<dbReference type="SUPFAM" id="SSF55874">
    <property type="entry name" value="ATPase domain of HSP90 chaperone/DNA topoisomerase II/histidine kinase"/>
    <property type="match status" value="1"/>
</dbReference>
<keyword evidence="5" id="KW-0804">Transcription</keyword>
<dbReference type="Pfam" id="PF07494">
    <property type="entry name" value="Reg_prop"/>
    <property type="match status" value="2"/>
</dbReference>
<keyword evidence="8" id="KW-0732">Signal</keyword>
<feature type="domain" description="Response regulatory" evidence="11">
    <location>
        <begin position="1105"/>
        <end position="1220"/>
    </location>
</feature>
<accession>A0ABR7TF81</accession>
<dbReference type="EMBL" id="JACVFC010000001">
    <property type="protein sequence ID" value="MBC9928982.1"/>
    <property type="molecule type" value="Genomic_DNA"/>
</dbReference>
<evidence type="ECO:0000259" key="11">
    <source>
        <dbReference type="PROSITE" id="PS50110"/>
    </source>
</evidence>
<keyword evidence="7" id="KW-1133">Transmembrane helix</keyword>
<evidence type="ECO:0000256" key="3">
    <source>
        <dbReference type="ARBA" id="ARBA00022553"/>
    </source>
</evidence>
<dbReference type="InterPro" id="IPR018060">
    <property type="entry name" value="HTH_AraC"/>
</dbReference>
<dbReference type="Pfam" id="PF07495">
    <property type="entry name" value="Y_Y_Y"/>
    <property type="match status" value="1"/>
</dbReference>
<dbReference type="Pfam" id="PF12833">
    <property type="entry name" value="HTH_18"/>
    <property type="match status" value="1"/>
</dbReference>
<dbReference type="InterPro" id="IPR004358">
    <property type="entry name" value="Sig_transdc_His_kin-like_C"/>
</dbReference>
<evidence type="ECO:0000259" key="10">
    <source>
        <dbReference type="PROSITE" id="PS50109"/>
    </source>
</evidence>
<dbReference type="InterPro" id="IPR011047">
    <property type="entry name" value="Quinoprotein_ADH-like_sf"/>
</dbReference>
<evidence type="ECO:0000256" key="2">
    <source>
        <dbReference type="ARBA" id="ARBA00012438"/>
    </source>
</evidence>
<dbReference type="SUPFAM" id="SSF47384">
    <property type="entry name" value="Homodimeric domain of signal transducing histidine kinase"/>
    <property type="match status" value="1"/>
</dbReference>
<evidence type="ECO:0000256" key="4">
    <source>
        <dbReference type="ARBA" id="ARBA00023015"/>
    </source>
</evidence>
<dbReference type="InterPro" id="IPR036890">
    <property type="entry name" value="HATPase_C_sf"/>
</dbReference>
<dbReference type="InterPro" id="IPR009057">
    <property type="entry name" value="Homeodomain-like_sf"/>
</dbReference>
<dbReference type="InterPro" id="IPR011123">
    <property type="entry name" value="Y_Y_Y"/>
</dbReference>
<evidence type="ECO:0000256" key="6">
    <source>
        <dbReference type="PROSITE-ProRule" id="PRU00169"/>
    </source>
</evidence>
<keyword evidence="3 6" id="KW-0597">Phosphoprotein</keyword>
<dbReference type="PANTHER" id="PTHR43547">
    <property type="entry name" value="TWO-COMPONENT HISTIDINE KINASE"/>
    <property type="match status" value="1"/>
</dbReference>
<dbReference type="Gene3D" id="1.10.10.60">
    <property type="entry name" value="Homeodomain-like"/>
    <property type="match status" value="1"/>
</dbReference>
<dbReference type="InterPro" id="IPR011110">
    <property type="entry name" value="Reg_prop"/>
</dbReference>
<dbReference type="CDD" id="cd17574">
    <property type="entry name" value="REC_OmpR"/>
    <property type="match status" value="1"/>
</dbReference>
<dbReference type="Gene3D" id="3.30.565.10">
    <property type="entry name" value="Histidine kinase-like ATPase, C-terminal domain"/>
    <property type="match status" value="1"/>
</dbReference>